<dbReference type="NCBIfam" id="NF010294">
    <property type="entry name" value="PRK13734.1"/>
    <property type="match status" value="1"/>
</dbReference>
<keyword evidence="8" id="KW-0184">Conjugation</keyword>
<protein>
    <recommendedName>
        <fullName evidence="4">Pilin</fullName>
    </recommendedName>
</protein>
<accession>A0A168QD65</accession>
<evidence type="ECO:0000256" key="7">
    <source>
        <dbReference type="ARBA" id="ARBA00022525"/>
    </source>
</evidence>
<name>A0A168QD65_KLEPN</name>
<keyword evidence="6" id="KW-0997">Cell inner membrane</keyword>
<dbReference type="GO" id="GO:0005576">
    <property type="term" value="C:extracellular region"/>
    <property type="evidence" value="ECO:0007669"/>
    <property type="project" value="UniProtKB-SubCell"/>
</dbReference>
<dbReference type="GO" id="GO:0005886">
    <property type="term" value="C:plasma membrane"/>
    <property type="evidence" value="ECO:0007669"/>
    <property type="project" value="UniProtKB-SubCell"/>
</dbReference>
<keyword evidence="5" id="KW-1003">Cell membrane</keyword>
<dbReference type="AlphaFoldDB" id="A0A168QD65"/>
<feature type="transmembrane region" description="Helical" evidence="11">
    <location>
        <begin position="112"/>
        <end position="131"/>
    </location>
</feature>
<comment type="subcellular location">
    <subcellularLocation>
        <location evidence="1">Cell inner membrane</location>
        <topology evidence="1">Multi-pass membrane protein</topology>
    </subcellularLocation>
    <subcellularLocation>
        <location evidence="2">Secreted</location>
    </subcellularLocation>
</comment>
<evidence type="ECO:0000256" key="4">
    <source>
        <dbReference type="ARBA" id="ARBA00018586"/>
    </source>
</evidence>
<evidence type="ECO:0000256" key="8">
    <source>
        <dbReference type="ARBA" id="ARBA00022971"/>
    </source>
</evidence>
<evidence type="ECO:0000256" key="5">
    <source>
        <dbReference type="ARBA" id="ARBA00022475"/>
    </source>
</evidence>
<evidence type="ECO:0000256" key="9">
    <source>
        <dbReference type="ARBA" id="ARBA00023136"/>
    </source>
</evidence>
<geneLocation type="plasmid" evidence="12">
    <name>F5111</name>
</geneLocation>
<proteinExistence type="inferred from homology"/>
<comment type="similarity">
    <text evidence="3">Belongs to the TraA family.</text>
</comment>
<keyword evidence="11" id="KW-1133">Transmembrane helix</keyword>
<sequence>MAFFMAVSLTFKGLINMTDVSVIHAVPATPAKKKFSKVALLKALKFALPVAALAAFFPETVLASTAGKDLMSSGDATVKGTFGKDSSVVKWVILAEVLVGAVMYMTTKNLKFLAGFAILSVFVTVGMSVAGY</sequence>
<reference evidence="12" key="1">
    <citation type="submission" date="2016-03" db="EMBL/GenBank/DDBJ databases">
        <title>F5111 plasmid from K. peumoniae isloate 05K0261.</title>
        <authorList>
            <person name="Kang H.-Y."/>
            <person name="Kim S."/>
            <person name="Kim J."/>
        </authorList>
    </citation>
    <scope>NUCLEOTIDE SEQUENCE</scope>
    <source>
        <strain evidence="12">05K0261</strain>
        <plasmid evidence="12">F5111</plasmid>
    </source>
</reference>
<comment type="subunit">
    <text evidence="10">Monomer. Interacts with itself to form filaments; also interacts with TraQ.</text>
</comment>
<evidence type="ECO:0000256" key="11">
    <source>
        <dbReference type="SAM" id="Phobius"/>
    </source>
</evidence>
<keyword evidence="11" id="KW-0812">Transmembrane</keyword>
<evidence type="ECO:0000313" key="12">
    <source>
        <dbReference type="EMBL" id="ANC59700.1"/>
    </source>
</evidence>
<dbReference type="Pfam" id="PF05513">
    <property type="entry name" value="TraA"/>
    <property type="match status" value="1"/>
</dbReference>
<dbReference type="NCBIfam" id="TIGR02758">
    <property type="entry name" value="TraA_TIGR"/>
    <property type="match status" value="1"/>
</dbReference>
<dbReference type="InterPro" id="IPR008873">
    <property type="entry name" value="TraA"/>
</dbReference>
<evidence type="ECO:0000256" key="6">
    <source>
        <dbReference type="ARBA" id="ARBA00022519"/>
    </source>
</evidence>
<keyword evidence="12" id="KW-0614">Plasmid</keyword>
<dbReference type="EMBL" id="KU987453">
    <property type="protein sequence ID" value="ANC59700.1"/>
    <property type="molecule type" value="Genomic_DNA"/>
</dbReference>
<evidence type="ECO:0000256" key="3">
    <source>
        <dbReference type="ARBA" id="ARBA00009586"/>
    </source>
</evidence>
<keyword evidence="7" id="KW-0964">Secreted</keyword>
<evidence type="ECO:0000256" key="1">
    <source>
        <dbReference type="ARBA" id="ARBA00004429"/>
    </source>
</evidence>
<evidence type="ECO:0000256" key="10">
    <source>
        <dbReference type="ARBA" id="ARBA00026027"/>
    </source>
</evidence>
<evidence type="ECO:0000256" key="2">
    <source>
        <dbReference type="ARBA" id="ARBA00004613"/>
    </source>
</evidence>
<organism evidence="12">
    <name type="scientific">Klebsiella pneumoniae</name>
    <dbReference type="NCBI Taxonomy" id="573"/>
    <lineage>
        <taxon>Bacteria</taxon>
        <taxon>Pseudomonadati</taxon>
        <taxon>Pseudomonadota</taxon>
        <taxon>Gammaproteobacteria</taxon>
        <taxon>Enterobacterales</taxon>
        <taxon>Enterobacteriaceae</taxon>
        <taxon>Klebsiella/Raoultella group</taxon>
        <taxon>Klebsiella</taxon>
        <taxon>Klebsiella pneumoniae complex</taxon>
    </lineage>
</organism>
<keyword evidence="9 11" id="KW-0472">Membrane</keyword>